<evidence type="ECO:0000256" key="1">
    <source>
        <dbReference type="SAM" id="MobiDB-lite"/>
    </source>
</evidence>
<dbReference type="OrthoDB" id="9985428at2759"/>
<feature type="compositionally biased region" description="Polar residues" evidence="1">
    <location>
        <begin position="10"/>
        <end position="25"/>
    </location>
</feature>
<comment type="caution">
    <text evidence="3">The sequence shown here is derived from an EMBL/GenBank/DDBJ whole genome shotgun (WGS) entry which is preliminary data.</text>
</comment>
<dbReference type="Gene3D" id="3.40.220.10">
    <property type="entry name" value="Leucine Aminopeptidase, subunit E, domain 1"/>
    <property type="match status" value="1"/>
</dbReference>
<organism evidence="3 4">
    <name type="scientific">Naegleria fowleri</name>
    <name type="common">Brain eating amoeba</name>
    <dbReference type="NCBI Taxonomy" id="5763"/>
    <lineage>
        <taxon>Eukaryota</taxon>
        <taxon>Discoba</taxon>
        <taxon>Heterolobosea</taxon>
        <taxon>Tetramitia</taxon>
        <taxon>Eutetramitia</taxon>
        <taxon>Vahlkampfiidae</taxon>
        <taxon>Naegleria</taxon>
    </lineage>
</organism>
<name>A0A6A5CFQ9_NAEFO</name>
<feature type="region of interest" description="Disordered" evidence="1">
    <location>
        <begin position="199"/>
        <end position="231"/>
    </location>
</feature>
<feature type="region of interest" description="Disordered" evidence="1">
    <location>
        <begin position="1"/>
        <end position="25"/>
    </location>
</feature>
<dbReference type="InterPro" id="IPR043472">
    <property type="entry name" value="Macro_dom-like"/>
</dbReference>
<dbReference type="PANTHER" id="PTHR35596">
    <property type="entry name" value="DUF2263 DOMAIN-CONTAINING PROTEIN"/>
    <property type="match status" value="1"/>
</dbReference>
<feature type="region of interest" description="Disordered" evidence="1">
    <location>
        <begin position="129"/>
        <end position="170"/>
    </location>
</feature>
<keyword evidence="4" id="KW-1185">Reference proteome</keyword>
<dbReference type="Proteomes" id="UP000444721">
    <property type="component" value="Unassembled WGS sequence"/>
</dbReference>
<feature type="compositionally biased region" description="Basic residues" evidence="1">
    <location>
        <begin position="201"/>
        <end position="216"/>
    </location>
</feature>
<evidence type="ECO:0000313" key="3">
    <source>
        <dbReference type="EMBL" id="KAF0984139.1"/>
    </source>
</evidence>
<evidence type="ECO:0000313" key="4">
    <source>
        <dbReference type="Proteomes" id="UP000444721"/>
    </source>
</evidence>
<sequence length="597" mass="68086">MAGKKFRNKTLPTSNSNTTSQHAQPLQIAFSTRTKATDDLALRLNKRLFNPDDWKYYYYEYKYKDVNEKFVKQDLRKLIQMGTLQTLLRGKYFLEDTNVVKEQSHDQTHEIPIHERVFIRKPYVPRKKLEVSAEVEEEPETKKKKKKKKNKNPKQEELCELSDEDELVNNDDSTFEGFEIMKEEERPPLDEIIELNERNLKLKKTNPNKHPQKQQSKKSSTSNEEEEETFFFDEGVQEKVIPTITVHLDFNGIKKICKSTEYCDCSELDAVQRVASLKRLPHQHYGVHHHYTHSGDSTTSHPSTNQSADSTIIQVVNNDLLNTALEMKKHKLHPLVLVSGHQSVPGGTYSKGGNTQEDDLCRRTSLSLCLADPYHLDETRGWRYPIPEFGGIYVPNCLVIRKSKSEGYAFLSKPTSTSFFVTSPYINPPTERKQLLLPHNHASSGIANSSQHPGDHSVSSFENFLPSKLAASMRKKIASYFSIALSKGHDSLVIGAFGCENSHSNPAFHISNLFLDVLNFEAFRNKFKYVVFALDEDQEPDSKLTSIIEDVDENTSVIDHSDEKLGEKKSTISIFCKVLTAKEDPLNGFQSPVNPVM</sequence>
<dbReference type="VEuPathDB" id="AmoebaDB:FDP41_008054"/>
<dbReference type="VEuPathDB" id="AmoebaDB:NfTy_003930"/>
<feature type="domain" description="Microbial-type PARG catalytic" evidence="2">
    <location>
        <begin position="293"/>
        <end position="401"/>
    </location>
</feature>
<dbReference type="InterPro" id="IPR019261">
    <property type="entry name" value="PARG_cat_microbial"/>
</dbReference>
<dbReference type="RefSeq" id="XP_044568852.1">
    <property type="nucleotide sequence ID" value="XM_044711867.1"/>
</dbReference>
<protein>
    <recommendedName>
        <fullName evidence="2">Microbial-type PARG catalytic domain-containing protein</fullName>
    </recommendedName>
</protein>
<gene>
    <name evidence="3" type="ORF">FDP41_008054</name>
</gene>
<dbReference type="PANTHER" id="PTHR35596:SF1">
    <property type="entry name" value="MICROBIAL-TYPE PARG CATALYTIC DOMAIN-CONTAINING PROTEIN"/>
    <property type="match status" value="1"/>
</dbReference>
<accession>A0A6A5CFQ9</accession>
<evidence type="ECO:0000259" key="2">
    <source>
        <dbReference type="Pfam" id="PF10021"/>
    </source>
</evidence>
<feature type="compositionally biased region" description="Basic residues" evidence="1">
    <location>
        <begin position="142"/>
        <end position="152"/>
    </location>
</feature>
<dbReference type="EMBL" id="VFQX01000004">
    <property type="protein sequence ID" value="KAF0984139.1"/>
    <property type="molecule type" value="Genomic_DNA"/>
</dbReference>
<dbReference type="VEuPathDB" id="AmoebaDB:NF0091730"/>
<proteinExistence type="predicted"/>
<reference evidence="3 4" key="1">
    <citation type="journal article" date="2019" name="Sci. Rep.">
        <title>Nanopore sequencing improves the draft genome of the human pathogenic amoeba Naegleria fowleri.</title>
        <authorList>
            <person name="Liechti N."/>
            <person name="Schurch N."/>
            <person name="Bruggmann R."/>
            <person name="Wittwer M."/>
        </authorList>
    </citation>
    <scope>NUCLEOTIDE SEQUENCE [LARGE SCALE GENOMIC DNA]</scope>
    <source>
        <strain evidence="3 4">ATCC 30894</strain>
    </source>
</reference>
<dbReference type="GeneID" id="68115272"/>
<dbReference type="Pfam" id="PF10021">
    <property type="entry name" value="PARG_cat_microb"/>
    <property type="match status" value="1"/>
</dbReference>
<dbReference type="AlphaFoldDB" id="A0A6A5CFQ9"/>
<feature type="compositionally biased region" description="Acidic residues" evidence="1">
    <location>
        <begin position="158"/>
        <end position="169"/>
    </location>
</feature>